<name>A0ABV6NYS7_9ACTN</name>
<dbReference type="InterPro" id="IPR050109">
    <property type="entry name" value="HTH-type_TetR-like_transc_reg"/>
</dbReference>
<dbReference type="InterPro" id="IPR009057">
    <property type="entry name" value="Homeodomain-like_sf"/>
</dbReference>
<dbReference type="SUPFAM" id="SSF46689">
    <property type="entry name" value="Homeodomain-like"/>
    <property type="match status" value="1"/>
</dbReference>
<dbReference type="Proteomes" id="UP001589894">
    <property type="component" value="Unassembled WGS sequence"/>
</dbReference>
<dbReference type="PROSITE" id="PS50977">
    <property type="entry name" value="HTH_TETR_2"/>
    <property type="match status" value="1"/>
</dbReference>
<protein>
    <submittedName>
        <fullName evidence="4">TetR family transcriptional regulator</fullName>
    </submittedName>
</protein>
<accession>A0ABV6NYS7</accession>
<dbReference type="InterPro" id="IPR001647">
    <property type="entry name" value="HTH_TetR"/>
</dbReference>
<evidence type="ECO:0000256" key="1">
    <source>
        <dbReference type="ARBA" id="ARBA00023125"/>
    </source>
</evidence>
<dbReference type="PANTHER" id="PTHR30328">
    <property type="entry name" value="TRANSCRIPTIONAL REPRESSOR"/>
    <property type="match status" value="1"/>
</dbReference>
<evidence type="ECO:0000313" key="5">
    <source>
        <dbReference type="Proteomes" id="UP001589894"/>
    </source>
</evidence>
<evidence type="ECO:0000259" key="3">
    <source>
        <dbReference type="PROSITE" id="PS50977"/>
    </source>
</evidence>
<gene>
    <name evidence="4" type="ORF">ACFFHU_17575</name>
</gene>
<comment type="caution">
    <text evidence="4">The sequence shown here is derived from an EMBL/GenBank/DDBJ whole genome shotgun (WGS) entry which is preliminary data.</text>
</comment>
<keyword evidence="5" id="KW-1185">Reference proteome</keyword>
<evidence type="ECO:0000313" key="4">
    <source>
        <dbReference type="EMBL" id="MFC0565935.1"/>
    </source>
</evidence>
<feature type="DNA-binding region" description="H-T-H motif" evidence="2">
    <location>
        <begin position="29"/>
        <end position="48"/>
    </location>
</feature>
<organism evidence="4 5">
    <name type="scientific">Plantactinospora siamensis</name>
    <dbReference type="NCBI Taxonomy" id="555372"/>
    <lineage>
        <taxon>Bacteria</taxon>
        <taxon>Bacillati</taxon>
        <taxon>Actinomycetota</taxon>
        <taxon>Actinomycetes</taxon>
        <taxon>Micromonosporales</taxon>
        <taxon>Micromonosporaceae</taxon>
        <taxon>Plantactinospora</taxon>
    </lineage>
</organism>
<dbReference type="EMBL" id="JBHLUE010000016">
    <property type="protein sequence ID" value="MFC0565935.1"/>
    <property type="molecule type" value="Genomic_DNA"/>
</dbReference>
<dbReference type="Pfam" id="PF17926">
    <property type="entry name" value="TetR_C_21"/>
    <property type="match status" value="1"/>
</dbReference>
<dbReference type="RefSeq" id="WP_377340259.1">
    <property type="nucleotide sequence ID" value="NZ_JBHLUE010000016.1"/>
</dbReference>
<dbReference type="Pfam" id="PF00440">
    <property type="entry name" value="TetR_N"/>
    <property type="match status" value="1"/>
</dbReference>
<evidence type="ECO:0000256" key="2">
    <source>
        <dbReference type="PROSITE-ProRule" id="PRU00335"/>
    </source>
</evidence>
<feature type="domain" description="HTH tetR-type" evidence="3">
    <location>
        <begin position="6"/>
        <end position="66"/>
    </location>
</feature>
<sequence>MAWDVEGTKRRLKDAAIVEFAERGPDGTTMSRIAERAGINKERLYKYYGDKDALFETVLAEELDRLAGVVPPAGDTVADLGEWAGHAFDYHAAHPHLVRLLQWEGLAGRGIADRLNRETHYREKVRAVERAQRDGLISDAVDPAHLVFLVIAIATWWFSVPQVAQMLSGGAPDDDAEHARRRASVVAAARRLGASGQP</sequence>
<dbReference type="InterPro" id="IPR041467">
    <property type="entry name" value="Sco4008_C"/>
</dbReference>
<dbReference type="Gene3D" id="1.10.357.10">
    <property type="entry name" value="Tetracycline Repressor, domain 2"/>
    <property type="match status" value="1"/>
</dbReference>
<dbReference type="InterPro" id="IPR036271">
    <property type="entry name" value="Tet_transcr_reg_TetR-rel_C_sf"/>
</dbReference>
<dbReference type="PRINTS" id="PR00455">
    <property type="entry name" value="HTHTETR"/>
</dbReference>
<keyword evidence="1 2" id="KW-0238">DNA-binding</keyword>
<reference evidence="4 5" key="1">
    <citation type="submission" date="2024-09" db="EMBL/GenBank/DDBJ databases">
        <authorList>
            <person name="Sun Q."/>
            <person name="Mori K."/>
        </authorList>
    </citation>
    <scope>NUCLEOTIDE SEQUENCE [LARGE SCALE GENOMIC DNA]</scope>
    <source>
        <strain evidence="4 5">TBRC 2205</strain>
    </source>
</reference>
<dbReference type="PANTHER" id="PTHR30328:SF54">
    <property type="entry name" value="HTH-TYPE TRANSCRIPTIONAL REPRESSOR SCO4008"/>
    <property type="match status" value="1"/>
</dbReference>
<dbReference type="SUPFAM" id="SSF48498">
    <property type="entry name" value="Tetracyclin repressor-like, C-terminal domain"/>
    <property type="match status" value="1"/>
</dbReference>
<proteinExistence type="predicted"/>